<organism evidence="1 2">
    <name type="scientific">Gossypium arboreum</name>
    <name type="common">Tree cotton</name>
    <name type="synonym">Gossypium nanking</name>
    <dbReference type="NCBI Taxonomy" id="29729"/>
    <lineage>
        <taxon>Eukaryota</taxon>
        <taxon>Viridiplantae</taxon>
        <taxon>Streptophyta</taxon>
        <taxon>Embryophyta</taxon>
        <taxon>Tracheophyta</taxon>
        <taxon>Spermatophyta</taxon>
        <taxon>Magnoliopsida</taxon>
        <taxon>eudicotyledons</taxon>
        <taxon>Gunneridae</taxon>
        <taxon>Pentapetalae</taxon>
        <taxon>rosids</taxon>
        <taxon>malvids</taxon>
        <taxon>Malvales</taxon>
        <taxon>Malvaceae</taxon>
        <taxon>Malvoideae</taxon>
        <taxon>Gossypium</taxon>
    </lineage>
</organism>
<accession>A0ABR0MUA9</accession>
<gene>
    <name evidence="1" type="ORF">PVK06_044650</name>
</gene>
<evidence type="ECO:0000313" key="2">
    <source>
        <dbReference type="Proteomes" id="UP001358586"/>
    </source>
</evidence>
<reference evidence="1 2" key="1">
    <citation type="submission" date="2023-03" db="EMBL/GenBank/DDBJ databases">
        <title>WGS of Gossypium arboreum.</title>
        <authorList>
            <person name="Yu D."/>
        </authorList>
    </citation>
    <scope>NUCLEOTIDE SEQUENCE [LARGE SCALE GENOMIC DNA]</scope>
    <source>
        <tissue evidence="1">Leaf</tissue>
    </source>
</reference>
<protein>
    <submittedName>
        <fullName evidence="1">Uncharacterized protein</fullName>
    </submittedName>
</protein>
<sequence>MEKSWWWQKGEVNGTPADMVRLRRKKELGLKTVYSLHIRNSNFSTSSLVRRIHQLLKNNEYQVEIFHLPIFNWILPEKKNDEKTRGKSSTSGSAIKGFPRAVGAGSESYTIAADTFRRPISGAGVEVSPPILVDDDDISGGIRLADARDIGFVDVVWIGYFLYRFLVDALGYWLVHGILRCWDCFRDFHVRSFYSLLRHGPPSFASKGYSCMEGFVKRKGGWGKESGCLKRMEQHWSYCEGATHGEKEFSRFLRKSEFTNPAGRLVIVTNFTGKNEKGSTTFVNCFVEYKKIPYPSMILYTPCYKNTFFSCKNIIHGKMSRDW</sequence>
<keyword evidence="2" id="KW-1185">Reference proteome</keyword>
<name>A0ABR0MUA9_GOSAR</name>
<dbReference type="EMBL" id="JARKNE010000012">
    <property type="protein sequence ID" value="KAK5776689.1"/>
    <property type="molecule type" value="Genomic_DNA"/>
</dbReference>
<proteinExistence type="predicted"/>
<evidence type="ECO:0000313" key="1">
    <source>
        <dbReference type="EMBL" id="KAK5776689.1"/>
    </source>
</evidence>
<comment type="caution">
    <text evidence="1">The sequence shown here is derived from an EMBL/GenBank/DDBJ whole genome shotgun (WGS) entry which is preliminary data.</text>
</comment>
<dbReference type="Proteomes" id="UP001358586">
    <property type="component" value="Chromosome 12"/>
</dbReference>